<sequence length="129" mass="14664">MNRAADIVDLLRSGLDGLVEEQAGRPLSYTRLFNFETKRVSLCVESSDLETGISRVVGKVEVEEVPTNNGRVTCRCLMTDMKSGESKRVYLRIKDLRQKDQECDKIYEFFNDLIDPLPAPVNGSRGRHR</sequence>
<dbReference type="EMBL" id="UINC01059417">
    <property type="protein sequence ID" value="SVB82802.1"/>
    <property type="molecule type" value="Genomic_DNA"/>
</dbReference>
<name>A0A382H6H8_9ZZZZ</name>
<reference evidence="1" key="1">
    <citation type="submission" date="2018-05" db="EMBL/GenBank/DDBJ databases">
        <authorList>
            <person name="Lanie J.A."/>
            <person name="Ng W.-L."/>
            <person name="Kazmierczak K.M."/>
            <person name="Andrzejewski T.M."/>
            <person name="Davidsen T.M."/>
            <person name="Wayne K.J."/>
            <person name="Tettelin H."/>
            <person name="Glass J.I."/>
            <person name="Rusch D."/>
            <person name="Podicherti R."/>
            <person name="Tsui H.-C.T."/>
            <person name="Winkler M.E."/>
        </authorList>
    </citation>
    <scope>NUCLEOTIDE SEQUENCE</scope>
</reference>
<accession>A0A382H6H8</accession>
<organism evidence="1">
    <name type="scientific">marine metagenome</name>
    <dbReference type="NCBI Taxonomy" id="408172"/>
    <lineage>
        <taxon>unclassified sequences</taxon>
        <taxon>metagenomes</taxon>
        <taxon>ecological metagenomes</taxon>
    </lineage>
</organism>
<gene>
    <name evidence="1" type="ORF">METZ01_LOCUS235656</name>
</gene>
<dbReference type="AlphaFoldDB" id="A0A382H6H8"/>
<protein>
    <submittedName>
        <fullName evidence="1">Uncharacterized protein</fullName>
    </submittedName>
</protein>
<proteinExistence type="predicted"/>
<evidence type="ECO:0000313" key="1">
    <source>
        <dbReference type="EMBL" id="SVB82802.1"/>
    </source>
</evidence>